<evidence type="ECO:0000313" key="3">
    <source>
        <dbReference type="Proteomes" id="UP000681340"/>
    </source>
</evidence>
<dbReference type="RefSeq" id="WP_212987565.1">
    <property type="nucleotide sequence ID" value="NZ_BAABEA010000044.1"/>
</dbReference>
<keyword evidence="3" id="KW-1185">Reference proteome</keyword>
<protein>
    <recommendedName>
        <fullName evidence="4">CBS domain-containing protein</fullName>
    </recommendedName>
</protein>
<feature type="region of interest" description="Disordered" evidence="1">
    <location>
        <begin position="50"/>
        <end position="80"/>
    </location>
</feature>
<reference evidence="2" key="1">
    <citation type="submission" date="2021-03" db="EMBL/GenBank/DDBJ databases">
        <title>Whole genome shotgun sequence of Actinoplanes auranticolor NBRC 12245.</title>
        <authorList>
            <person name="Komaki H."/>
            <person name="Tamura T."/>
        </authorList>
    </citation>
    <scope>NUCLEOTIDE SEQUENCE</scope>
    <source>
        <strain evidence="2">NBRC 12245</strain>
    </source>
</reference>
<dbReference type="Proteomes" id="UP000681340">
    <property type="component" value="Unassembled WGS sequence"/>
</dbReference>
<name>A0A919S4Y5_9ACTN</name>
<dbReference type="AlphaFoldDB" id="A0A919S4Y5"/>
<evidence type="ECO:0000313" key="2">
    <source>
        <dbReference type="EMBL" id="GIM65119.1"/>
    </source>
</evidence>
<dbReference type="EMBL" id="BOQL01000015">
    <property type="protein sequence ID" value="GIM65119.1"/>
    <property type="molecule type" value="Genomic_DNA"/>
</dbReference>
<organism evidence="2 3">
    <name type="scientific">Actinoplanes auranticolor</name>
    <dbReference type="NCBI Taxonomy" id="47988"/>
    <lineage>
        <taxon>Bacteria</taxon>
        <taxon>Bacillati</taxon>
        <taxon>Actinomycetota</taxon>
        <taxon>Actinomycetes</taxon>
        <taxon>Micromonosporales</taxon>
        <taxon>Micromonosporaceae</taxon>
        <taxon>Actinoplanes</taxon>
    </lineage>
</organism>
<proteinExistence type="predicted"/>
<evidence type="ECO:0000256" key="1">
    <source>
        <dbReference type="SAM" id="MobiDB-lite"/>
    </source>
</evidence>
<accession>A0A919S4Y5</accession>
<gene>
    <name evidence="2" type="ORF">Aau02nite_14870</name>
</gene>
<sequence length="80" mass="8852">MTTWRVQDVMTTRSDLLEVHARPDAVIRDEVVQQVLRRTLMIRPGAVQAPAGVPLPTPGKKRRASWPSPALVGGRYHGEA</sequence>
<evidence type="ECO:0008006" key="4">
    <source>
        <dbReference type="Google" id="ProtNLM"/>
    </source>
</evidence>
<comment type="caution">
    <text evidence="2">The sequence shown here is derived from an EMBL/GenBank/DDBJ whole genome shotgun (WGS) entry which is preliminary data.</text>
</comment>